<dbReference type="SUPFAM" id="SSF51445">
    <property type="entry name" value="(Trans)glycosidases"/>
    <property type="match status" value="1"/>
</dbReference>
<proteinExistence type="predicted"/>
<dbReference type="InterPro" id="IPR017853">
    <property type="entry name" value="GH"/>
</dbReference>
<feature type="transmembrane region" description="Helical" evidence="1">
    <location>
        <begin position="634"/>
        <end position="658"/>
    </location>
</feature>
<evidence type="ECO:0000256" key="1">
    <source>
        <dbReference type="SAM" id="Phobius"/>
    </source>
</evidence>
<keyword evidence="1" id="KW-0812">Transmembrane</keyword>
<dbReference type="PANTHER" id="PTHR36183">
    <property type="entry name" value="BETA-GLUCURONIDASE"/>
    <property type="match status" value="1"/>
</dbReference>
<dbReference type="Proteomes" id="UP000541558">
    <property type="component" value="Unassembled WGS sequence"/>
</dbReference>
<evidence type="ECO:0000313" key="5">
    <source>
        <dbReference type="Proteomes" id="UP000541558"/>
    </source>
</evidence>
<name>A0A8H5C544_9AGAR</name>
<gene>
    <name evidence="4" type="ORF">D9611_009931</name>
</gene>
<dbReference type="InterPro" id="IPR052974">
    <property type="entry name" value="GH79_Enzymes"/>
</dbReference>
<keyword evidence="1" id="KW-0472">Membrane</keyword>
<feature type="domain" description="Beta-glucuronidase C-terminal" evidence="3">
    <location>
        <begin position="461"/>
        <end position="565"/>
    </location>
</feature>
<dbReference type="Gene3D" id="2.60.40.1180">
    <property type="entry name" value="Golgi alpha-mannosidase II"/>
    <property type="match status" value="1"/>
</dbReference>
<dbReference type="Gene3D" id="3.20.20.80">
    <property type="entry name" value="Glycosidases"/>
    <property type="match status" value="1"/>
</dbReference>
<dbReference type="AlphaFoldDB" id="A0A8H5C544"/>
<reference evidence="4 5" key="1">
    <citation type="journal article" date="2020" name="ISME J.">
        <title>Uncovering the hidden diversity of litter-decomposition mechanisms in mushroom-forming fungi.</title>
        <authorList>
            <person name="Floudas D."/>
            <person name="Bentzer J."/>
            <person name="Ahren D."/>
            <person name="Johansson T."/>
            <person name="Persson P."/>
            <person name="Tunlid A."/>
        </authorList>
    </citation>
    <scope>NUCLEOTIDE SEQUENCE [LARGE SCALE GENOMIC DNA]</scope>
    <source>
        <strain evidence="4 5">CBS 175.51</strain>
    </source>
</reference>
<feature type="signal peptide" evidence="2">
    <location>
        <begin position="1"/>
        <end position="20"/>
    </location>
</feature>
<accession>A0A8H5C544</accession>
<comment type="caution">
    <text evidence="4">The sequence shown here is derived from an EMBL/GenBank/DDBJ whole genome shotgun (WGS) entry which is preliminary data.</text>
</comment>
<keyword evidence="1" id="KW-1133">Transmembrane helix</keyword>
<evidence type="ECO:0000256" key="2">
    <source>
        <dbReference type="SAM" id="SignalP"/>
    </source>
</evidence>
<organism evidence="4 5">
    <name type="scientific">Ephemerocybe angulata</name>
    <dbReference type="NCBI Taxonomy" id="980116"/>
    <lineage>
        <taxon>Eukaryota</taxon>
        <taxon>Fungi</taxon>
        <taxon>Dikarya</taxon>
        <taxon>Basidiomycota</taxon>
        <taxon>Agaricomycotina</taxon>
        <taxon>Agaricomycetes</taxon>
        <taxon>Agaricomycetidae</taxon>
        <taxon>Agaricales</taxon>
        <taxon>Agaricineae</taxon>
        <taxon>Psathyrellaceae</taxon>
        <taxon>Ephemerocybe</taxon>
    </lineage>
</organism>
<dbReference type="PANTHER" id="PTHR36183:SF2">
    <property type="entry name" value="BETA-GLUCURONIDASE C-TERMINAL DOMAIN-CONTAINING PROTEIN"/>
    <property type="match status" value="1"/>
</dbReference>
<dbReference type="EMBL" id="JAACJK010000065">
    <property type="protein sequence ID" value="KAF5334899.1"/>
    <property type="molecule type" value="Genomic_DNA"/>
</dbReference>
<protein>
    <recommendedName>
        <fullName evidence="3">Beta-glucuronidase C-terminal domain-containing protein</fullName>
    </recommendedName>
</protein>
<feature type="chain" id="PRO_5034183449" description="Beta-glucuronidase C-terminal domain-containing protein" evidence="2">
    <location>
        <begin position="21"/>
        <end position="659"/>
    </location>
</feature>
<evidence type="ECO:0000313" key="4">
    <source>
        <dbReference type="EMBL" id="KAF5334899.1"/>
    </source>
</evidence>
<sequence>MLIFALWSVLLAAATQVVEAQVTVYGQIPKAQLTATSTSGQAPMATLHAYDTTVLTPPSPPNPPITQLTFSIPRDAASMPGLSIPHTGSAFFGFSVEMSVITQILGKNSTHIFVPFLNLMSNIQERAGSVMIRMGGNTQEFAKFYDGQFNDGRVTHKEDSGSNQTTQTPAVMYTKDLFYMAANISSLRDVKWFLGLPFNDTSTFHLEMAEYGQSILGDNLLALQAGNEPDLYAAHGKRPQGYSPYDYVGELYQMLQAVDANPNVPVKNKFVGPSISQSEWTPEQVWDTGFIANFKDRLYALTVERYLNNNCFAQFGSGTYQDPQANFPNYLTHDTHVALLAGYLNSTQLAQAAGLPFMMFETNTASCGGFPGISQTFGAGMWVLDYGLQMAYSNFSHALLHLGGQNVYYNPWISPPTNQSSYNEWTVGSTFYAAMIAAEVFGKSDTGRIMDLHAQSPLTPAYAVYERDTLSKIALFNYIDDASGANNINAAISIPNAGVPETVKVKYFLAESVASKTNLTWAGQTFGNNFEADGRLKGNLNVTTIQCDRTANVCNIPLRAPSFALVFMDSNDSEATEVGQATATFATTAFTKAHNTVKVDPAVLATSNGHSGKERERLAGTSHGSITGGAESRYGLVSSAVVLMSTLAGACLMLNGLWR</sequence>
<evidence type="ECO:0000259" key="3">
    <source>
        <dbReference type="Pfam" id="PF16862"/>
    </source>
</evidence>
<keyword evidence="5" id="KW-1185">Reference proteome</keyword>
<dbReference type="Pfam" id="PF16862">
    <property type="entry name" value="Glyco_hydro_79C"/>
    <property type="match status" value="1"/>
</dbReference>
<keyword evidence="2" id="KW-0732">Signal</keyword>
<dbReference type="OrthoDB" id="2796951at2759"/>
<dbReference type="InterPro" id="IPR013780">
    <property type="entry name" value="Glyco_hydro_b"/>
</dbReference>
<dbReference type="InterPro" id="IPR031728">
    <property type="entry name" value="GlcAase_C"/>
</dbReference>